<reference evidence="1" key="1">
    <citation type="submission" date="2022-03" db="EMBL/GenBank/DDBJ databases">
        <authorList>
            <person name="Tunstrom K."/>
        </authorList>
    </citation>
    <scope>NUCLEOTIDE SEQUENCE</scope>
</reference>
<protein>
    <submittedName>
        <fullName evidence="1">Uncharacterized protein</fullName>
    </submittedName>
</protein>
<organism evidence="1 2">
    <name type="scientific">Euphydryas editha</name>
    <name type="common">Edith's checkerspot</name>
    <dbReference type="NCBI Taxonomy" id="104508"/>
    <lineage>
        <taxon>Eukaryota</taxon>
        <taxon>Metazoa</taxon>
        <taxon>Ecdysozoa</taxon>
        <taxon>Arthropoda</taxon>
        <taxon>Hexapoda</taxon>
        <taxon>Insecta</taxon>
        <taxon>Pterygota</taxon>
        <taxon>Neoptera</taxon>
        <taxon>Endopterygota</taxon>
        <taxon>Lepidoptera</taxon>
        <taxon>Glossata</taxon>
        <taxon>Ditrysia</taxon>
        <taxon>Papilionoidea</taxon>
        <taxon>Nymphalidae</taxon>
        <taxon>Nymphalinae</taxon>
        <taxon>Euphydryas</taxon>
    </lineage>
</organism>
<dbReference type="EMBL" id="CAKOGL010000022">
    <property type="protein sequence ID" value="CAH2099369.1"/>
    <property type="molecule type" value="Genomic_DNA"/>
</dbReference>
<dbReference type="AlphaFoldDB" id="A0AAU9UNY9"/>
<evidence type="ECO:0000313" key="1">
    <source>
        <dbReference type="EMBL" id="CAH2099369.1"/>
    </source>
</evidence>
<name>A0AAU9UNY9_EUPED</name>
<dbReference type="Proteomes" id="UP001153954">
    <property type="component" value="Unassembled WGS sequence"/>
</dbReference>
<keyword evidence="2" id="KW-1185">Reference proteome</keyword>
<proteinExistence type="predicted"/>
<gene>
    <name evidence="1" type="ORF">EEDITHA_LOCUS14358</name>
</gene>
<comment type="caution">
    <text evidence="1">The sequence shown here is derived from an EMBL/GenBank/DDBJ whole genome shotgun (WGS) entry which is preliminary data.</text>
</comment>
<evidence type="ECO:0000313" key="2">
    <source>
        <dbReference type="Proteomes" id="UP001153954"/>
    </source>
</evidence>
<accession>A0AAU9UNY9</accession>
<sequence length="185" mass="20478">MSGVKVVLRVQADSLASRAVISGGSRATLQSALSDSSASQRRFLYTHILWRTKRVSGRRRGQHSLTITRKLVTEPRGPRAARAAAYCRALTLSDFALSNRRMISAATPACLRRTRAHARRCTRWTLLRDRLRPSLQAPEAPATVSGPRTCGSCVCVCVRAFVYTALITVRFTEVQIAHLETEKRG</sequence>